<sequence>MERKSCLGQMERNSRIYAEWEPAPFLSLYSQDGDEGQKHLGVSGSNAGSGKMLQGGDCQVPEPGLTGSAQDEAAMGNPNVKMQNGNLHLFCLSIHRMGMRGRNIWGSLVLMLALERCSREATAKSQNQGSQAVLRMKLPWGTLMSSRPKKQWVSHPSWAQDKTWEELVRKEHVCGSRFQFSLKFLSEVGCCQVMGTCTFSVSLFTGWG</sequence>
<name>Q5R4E1_PONAB</name>
<reference evidence="2" key="1">
    <citation type="submission" date="2004-11" db="EMBL/GenBank/DDBJ databases">
        <authorList>
            <consortium name="The German cDNA Consortium"/>
            <person name="Wambutt R."/>
            <person name="Heubner D."/>
            <person name="Mewes H.W."/>
            <person name="Weil B."/>
            <person name="Amid C."/>
            <person name="Osanger A."/>
            <person name="Fobo G."/>
            <person name="Han M."/>
            <person name="Wiemann S."/>
        </authorList>
    </citation>
    <scope>NUCLEOTIDE SEQUENCE</scope>
    <source>
        <tissue evidence="2">Cortex</tissue>
    </source>
</reference>
<evidence type="ECO:0000313" key="2">
    <source>
        <dbReference type="EMBL" id="CAH93375.1"/>
    </source>
</evidence>
<evidence type="ECO:0000256" key="1">
    <source>
        <dbReference type="SAM" id="MobiDB-lite"/>
    </source>
</evidence>
<feature type="region of interest" description="Disordered" evidence="1">
    <location>
        <begin position="51"/>
        <end position="75"/>
    </location>
</feature>
<dbReference type="AlphaFoldDB" id="Q5R4E1"/>
<proteinExistence type="evidence at transcript level"/>
<dbReference type="EMBL" id="CR861309">
    <property type="protein sequence ID" value="CAH93375.1"/>
    <property type="molecule type" value="mRNA"/>
</dbReference>
<protein>
    <submittedName>
        <fullName evidence="2">Uncharacterized protein DKFZp459K1811</fullName>
    </submittedName>
</protein>
<gene>
    <name evidence="2" type="primary">DKFZp459K1811</name>
</gene>
<accession>Q5R4E1</accession>
<organism evidence="2">
    <name type="scientific">Pongo abelii</name>
    <name type="common">Sumatran orangutan</name>
    <name type="synonym">Pongo pygmaeus abelii</name>
    <dbReference type="NCBI Taxonomy" id="9601"/>
    <lineage>
        <taxon>Eukaryota</taxon>
        <taxon>Metazoa</taxon>
        <taxon>Chordata</taxon>
        <taxon>Craniata</taxon>
        <taxon>Vertebrata</taxon>
        <taxon>Euteleostomi</taxon>
        <taxon>Mammalia</taxon>
        <taxon>Eutheria</taxon>
        <taxon>Euarchontoglires</taxon>
        <taxon>Primates</taxon>
        <taxon>Haplorrhini</taxon>
        <taxon>Catarrhini</taxon>
        <taxon>Hominidae</taxon>
        <taxon>Pongo</taxon>
    </lineage>
</organism>